<feature type="compositionally biased region" description="Low complexity" evidence="1">
    <location>
        <begin position="55"/>
        <end position="67"/>
    </location>
</feature>
<evidence type="ECO:0000256" key="1">
    <source>
        <dbReference type="SAM" id="MobiDB-lite"/>
    </source>
</evidence>
<keyword evidence="3" id="KW-1185">Reference proteome</keyword>
<accession>A0A4V6DJY6</accession>
<dbReference type="STRING" id="1306861.A0A4V6DJY6"/>
<name>A0A4V6DJY6_9PEZI</name>
<gene>
    <name evidence="2" type="ORF">CTA1_6694</name>
</gene>
<evidence type="ECO:0008006" key="4">
    <source>
        <dbReference type="Google" id="ProtNLM"/>
    </source>
</evidence>
<feature type="region of interest" description="Disordered" evidence="1">
    <location>
        <begin position="37"/>
        <end position="67"/>
    </location>
</feature>
<dbReference type="AlphaFoldDB" id="A0A4V6DJY6"/>
<organism evidence="2 3">
    <name type="scientific">Colletotrichum tanaceti</name>
    <dbReference type="NCBI Taxonomy" id="1306861"/>
    <lineage>
        <taxon>Eukaryota</taxon>
        <taxon>Fungi</taxon>
        <taxon>Dikarya</taxon>
        <taxon>Ascomycota</taxon>
        <taxon>Pezizomycotina</taxon>
        <taxon>Sordariomycetes</taxon>
        <taxon>Hypocreomycetidae</taxon>
        <taxon>Glomerellales</taxon>
        <taxon>Glomerellaceae</taxon>
        <taxon>Colletotrichum</taxon>
        <taxon>Colletotrichum destructivum species complex</taxon>
    </lineage>
</organism>
<dbReference type="Proteomes" id="UP000310108">
    <property type="component" value="Unassembled WGS sequence"/>
</dbReference>
<feature type="compositionally biased region" description="Polar residues" evidence="1">
    <location>
        <begin position="190"/>
        <end position="199"/>
    </location>
</feature>
<reference evidence="2 3" key="1">
    <citation type="journal article" date="2019" name="PLoS ONE">
        <title>Comparative genome analysis indicates high evolutionary potential of pathogenicity genes in Colletotrichum tanaceti.</title>
        <authorList>
            <person name="Lelwala R.V."/>
            <person name="Korhonen P.K."/>
            <person name="Young N.D."/>
            <person name="Scott J.B."/>
            <person name="Ades P.A."/>
            <person name="Gasser R.B."/>
            <person name="Taylor P.W.J."/>
        </authorList>
    </citation>
    <scope>NUCLEOTIDE SEQUENCE [LARGE SCALE GENOMIC DNA]</scope>
    <source>
        <strain evidence="2">BRIP57314</strain>
    </source>
</reference>
<evidence type="ECO:0000313" key="3">
    <source>
        <dbReference type="Proteomes" id="UP000310108"/>
    </source>
</evidence>
<sequence length="342" mass="36598">MTHLRGLIGNPRQSTQHLAIVSTTRILMIRAHGSHSTLSLTHRKPSNKPQYGVMSSSKRPSPSTRLPTPRVVITNLINSLTSASLALPSSADAGDTRNPLTFLPHSHRALLVTLHVLFPSLVLPALDLLDRNLVTRVVPEPAASSDDGREEDDTADEPALVRHHRSPARACDEAGTAADGQGSSPPFPSQAPSYRTNRPQPLPAAFHLVRSVASTMSRRSHALATSVSASTTYLVRLDAWNCTCANFAFEAFPPGAGIAATGEDLEDEVIDADVTEDSDRQGDERGWQFGGLSLDGMGSGGVPCCKHLLSCLLSEQWGDALGKYVTEKKASREEMAGLVADM</sequence>
<dbReference type="EMBL" id="PJEX01000038">
    <property type="protein sequence ID" value="TKW57646.1"/>
    <property type="molecule type" value="Genomic_DNA"/>
</dbReference>
<proteinExistence type="predicted"/>
<evidence type="ECO:0000313" key="2">
    <source>
        <dbReference type="EMBL" id="TKW57646.1"/>
    </source>
</evidence>
<feature type="region of interest" description="Disordered" evidence="1">
    <location>
        <begin position="140"/>
        <end position="200"/>
    </location>
</feature>
<comment type="caution">
    <text evidence="2">The sequence shown here is derived from an EMBL/GenBank/DDBJ whole genome shotgun (WGS) entry which is preliminary data.</text>
</comment>
<protein>
    <recommendedName>
        <fullName evidence="4">SWIM-type domain-containing protein</fullName>
    </recommendedName>
</protein>